<feature type="domain" description="Deacetylase sirtuin-type" evidence="5">
    <location>
        <begin position="1"/>
        <end position="245"/>
    </location>
</feature>
<comment type="caution">
    <text evidence="4">Lacks conserved residue(s) required for the propagation of feature annotation.</text>
</comment>
<evidence type="ECO:0000256" key="1">
    <source>
        <dbReference type="ARBA" id="ARBA00012928"/>
    </source>
</evidence>
<dbReference type="InterPro" id="IPR026591">
    <property type="entry name" value="Sirtuin_cat_small_dom_sf"/>
</dbReference>
<dbReference type="STRING" id="1317117.ATO7_07537"/>
<dbReference type="SUPFAM" id="SSF52467">
    <property type="entry name" value="DHS-like NAD/FAD-binding domain"/>
    <property type="match status" value="1"/>
</dbReference>
<dbReference type="PANTHER" id="PTHR11085">
    <property type="entry name" value="NAD-DEPENDENT PROTEIN DEACYLASE SIRTUIN-5, MITOCHONDRIAL-RELATED"/>
    <property type="match status" value="1"/>
</dbReference>
<protein>
    <recommendedName>
        <fullName evidence="1">protein acetyllysine N-acetyltransferase</fullName>
        <ecNumber evidence="1">2.3.1.286</ecNumber>
    </recommendedName>
</protein>
<dbReference type="Gene3D" id="3.30.1600.10">
    <property type="entry name" value="SIR2/SIRT2 'Small Domain"/>
    <property type="match status" value="1"/>
</dbReference>
<dbReference type="InterPro" id="IPR003000">
    <property type="entry name" value="Sirtuin"/>
</dbReference>
<dbReference type="Pfam" id="PF02146">
    <property type="entry name" value="SIR2"/>
    <property type="match status" value="1"/>
</dbReference>
<dbReference type="InterPro" id="IPR026590">
    <property type="entry name" value="Ssirtuin_cat_dom"/>
</dbReference>
<dbReference type="PANTHER" id="PTHR11085:SF4">
    <property type="entry name" value="NAD-DEPENDENT PROTEIN DEACYLASE"/>
    <property type="match status" value="1"/>
</dbReference>
<proteinExistence type="predicted"/>
<dbReference type="GO" id="GO:0070403">
    <property type="term" value="F:NAD+ binding"/>
    <property type="evidence" value="ECO:0007669"/>
    <property type="project" value="InterPro"/>
</dbReference>
<evidence type="ECO:0000256" key="4">
    <source>
        <dbReference type="PROSITE-ProRule" id="PRU00236"/>
    </source>
</evidence>
<dbReference type="EC" id="2.3.1.286" evidence="1"/>
<dbReference type="PROSITE" id="PS50305">
    <property type="entry name" value="SIRTUIN"/>
    <property type="match status" value="1"/>
</dbReference>
<accession>A0A1Y1SDX9</accession>
<dbReference type="InterPro" id="IPR050134">
    <property type="entry name" value="NAD-dep_sirtuin_deacylases"/>
</dbReference>
<evidence type="ECO:0000313" key="7">
    <source>
        <dbReference type="Proteomes" id="UP000192342"/>
    </source>
</evidence>
<comment type="caution">
    <text evidence="6">The sequence shown here is derived from an EMBL/GenBank/DDBJ whole genome shotgun (WGS) entry which is preliminary data.</text>
</comment>
<name>A0A1Y1SDX9_9GAMM</name>
<evidence type="ECO:0000259" key="5">
    <source>
        <dbReference type="PROSITE" id="PS50305"/>
    </source>
</evidence>
<dbReference type="Gene3D" id="3.40.50.1220">
    <property type="entry name" value="TPP-binding domain"/>
    <property type="match status" value="1"/>
</dbReference>
<dbReference type="EMBL" id="AQQV01000002">
    <property type="protein sequence ID" value="ORE86873.1"/>
    <property type="molecule type" value="Genomic_DNA"/>
</dbReference>
<evidence type="ECO:0000256" key="2">
    <source>
        <dbReference type="ARBA" id="ARBA00022679"/>
    </source>
</evidence>
<dbReference type="AlphaFoldDB" id="A0A1Y1SDX9"/>
<dbReference type="InterPro" id="IPR029035">
    <property type="entry name" value="DHS-like_NAD/FAD-binding_dom"/>
</dbReference>
<keyword evidence="2" id="KW-0808">Transferase</keyword>
<dbReference type="Proteomes" id="UP000192342">
    <property type="component" value="Unassembled WGS sequence"/>
</dbReference>
<keyword evidence="3" id="KW-0520">NAD</keyword>
<evidence type="ECO:0000313" key="6">
    <source>
        <dbReference type="EMBL" id="ORE86873.1"/>
    </source>
</evidence>
<sequence length="245" mass="27036">MVAPPHHLSRMKERLVVFTGAGISAESGLATFRDADGLWEGQRPEDLASVQAWQTNPQRVLRFYNARRDQLRTVEPNAAHRALVELERKFEVDIVTQNVDDLHERAGSSRVLHLHGQLMRGRSECDPSVEIDLGTRNIALGDQAPDGAALRPAVVWFGEEVPAMDLAIDLVEQAERFLVIGTSLSVWPAAGLMHCARRARQVCVITPWAQADLSGVEWIRDKASSAVPALVARWLAEHAPANHLG</sequence>
<dbReference type="GO" id="GO:0017136">
    <property type="term" value="F:histone deacetylase activity, NAD-dependent"/>
    <property type="evidence" value="ECO:0007669"/>
    <property type="project" value="TreeGrafter"/>
</dbReference>
<dbReference type="OrthoDB" id="9800582at2"/>
<keyword evidence="7" id="KW-1185">Reference proteome</keyword>
<evidence type="ECO:0000256" key="3">
    <source>
        <dbReference type="ARBA" id="ARBA00023027"/>
    </source>
</evidence>
<reference evidence="6 7" key="1">
    <citation type="submission" date="2013-04" db="EMBL/GenBank/DDBJ databases">
        <title>Oceanococcus atlanticus 22II-S10r2 Genome Sequencing.</title>
        <authorList>
            <person name="Lai Q."/>
            <person name="Li G."/>
            <person name="Shao Z."/>
        </authorList>
    </citation>
    <scope>NUCLEOTIDE SEQUENCE [LARGE SCALE GENOMIC DNA]</scope>
    <source>
        <strain evidence="6 7">22II-S10r2</strain>
    </source>
</reference>
<gene>
    <name evidence="6" type="ORF">ATO7_07537</name>
</gene>
<organism evidence="6 7">
    <name type="scientific">Oceanococcus atlanticus</name>
    <dbReference type="NCBI Taxonomy" id="1317117"/>
    <lineage>
        <taxon>Bacteria</taxon>
        <taxon>Pseudomonadati</taxon>
        <taxon>Pseudomonadota</taxon>
        <taxon>Gammaproteobacteria</taxon>
        <taxon>Chromatiales</taxon>
        <taxon>Oceanococcaceae</taxon>
        <taxon>Oceanococcus</taxon>
    </lineage>
</organism>